<protein>
    <recommendedName>
        <fullName evidence="4">Secreted protein</fullName>
    </recommendedName>
</protein>
<dbReference type="AlphaFoldDB" id="A0A383XPZ1"/>
<sequence length="128" mass="13982">MLLCLALAAMQLSSVHAHVDLDDHEETHSHAHHFELDADPHGFWDGVSAEDSSQHLDISNAAIPSRDRSVAPDVDDIEICAAIAREPPAGLAPEQRSHVLRPPDFAQLASSDHFFWPPLRGPPVFSVT</sequence>
<feature type="chain" id="PRO_5016690117" description="Secreted protein" evidence="1">
    <location>
        <begin position="18"/>
        <end position="128"/>
    </location>
</feature>
<evidence type="ECO:0000256" key="1">
    <source>
        <dbReference type="SAM" id="SignalP"/>
    </source>
</evidence>
<comment type="caution">
    <text evidence="2">The sequence shown here is derived from an EMBL/GenBank/DDBJ whole genome shotgun (WGS) entry which is preliminary data.</text>
</comment>
<reference evidence="2 3" key="1">
    <citation type="submission" date="2018-05" db="EMBL/GenBank/DDBJ databases">
        <title>Abyssibacter profundi OUC007T gen. nov., sp. nov, a marine bacterium isolated from seawater of the Mariana Trench.</title>
        <authorList>
            <person name="Zhou S."/>
        </authorList>
    </citation>
    <scope>NUCLEOTIDE SEQUENCE [LARGE SCALE GENOMIC DNA]</scope>
    <source>
        <strain evidence="2 3">OUC007</strain>
    </source>
</reference>
<gene>
    <name evidence="2" type="ORF">DEH80_15855</name>
</gene>
<accession>A0A383XPZ1</accession>
<dbReference type="Proteomes" id="UP000251800">
    <property type="component" value="Unassembled WGS sequence"/>
</dbReference>
<name>A0A383XPZ1_9GAMM</name>
<keyword evidence="3" id="KW-1185">Reference proteome</keyword>
<evidence type="ECO:0000313" key="2">
    <source>
        <dbReference type="EMBL" id="PWN54695.1"/>
    </source>
</evidence>
<dbReference type="EMBL" id="QEQK01000019">
    <property type="protein sequence ID" value="PWN54695.1"/>
    <property type="molecule type" value="Genomic_DNA"/>
</dbReference>
<proteinExistence type="predicted"/>
<organism evidence="2 3">
    <name type="scientific">Abyssibacter profundi</name>
    <dbReference type="NCBI Taxonomy" id="2182787"/>
    <lineage>
        <taxon>Bacteria</taxon>
        <taxon>Pseudomonadati</taxon>
        <taxon>Pseudomonadota</taxon>
        <taxon>Gammaproteobacteria</taxon>
        <taxon>Chromatiales</taxon>
        <taxon>Oceanococcaceae</taxon>
        <taxon>Abyssibacter</taxon>
    </lineage>
</organism>
<evidence type="ECO:0000313" key="3">
    <source>
        <dbReference type="Proteomes" id="UP000251800"/>
    </source>
</evidence>
<keyword evidence="1" id="KW-0732">Signal</keyword>
<feature type="signal peptide" evidence="1">
    <location>
        <begin position="1"/>
        <end position="17"/>
    </location>
</feature>
<evidence type="ECO:0008006" key="4">
    <source>
        <dbReference type="Google" id="ProtNLM"/>
    </source>
</evidence>